<keyword evidence="5" id="KW-0732">Signal</keyword>
<evidence type="ECO:0000259" key="6">
    <source>
        <dbReference type="PROSITE" id="PS51465"/>
    </source>
</evidence>
<keyword evidence="3" id="KW-1015">Disulfide bond</keyword>
<feature type="domain" description="Kazal-like" evidence="6">
    <location>
        <begin position="64"/>
        <end position="109"/>
    </location>
</feature>
<dbReference type="SUPFAM" id="SSF100895">
    <property type="entry name" value="Kazal-type serine protease inhibitors"/>
    <property type="match status" value="3"/>
</dbReference>
<evidence type="ECO:0000313" key="7">
    <source>
        <dbReference type="EMBL" id="KAF0735430.1"/>
    </source>
</evidence>
<gene>
    <name evidence="7" type="ORF">Ae201684_008119</name>
</gene>
<dbReference type="SMART" id="SM00280">
    <property type="entry name" value="KAZAL"/>
    <property type="match status" value="3"/>
</dbReference>
<dbReference type="InterPro" id="IPR036058">
    <property type="entry name" value="Kazal_dom_sf"/>
</dbReference>
<dbReference type="AlphaFoldDB" id="A0A6G0X611"/>
<dbReference type="Pfam" id="PF07648">
    <property type="entry name" value="Kazal_2"/>
    <property type="match status" value="1"/>
</dbReference>
<dbReference type="Proteomes" id="UP000481153">
    <property type="component" value="Unassembled WGS sequence"/>
</dbReference>
<feature type="domain" description="Kazal-like" evidence="6">
    <location>
        <begin position="11"/>
        <end position="63"/>
    </location>
</feature>
<name>A0A6G0X611_9STRA</name>
<accession>A0A6G0X611</accession>
<dbReference type="PANTHER" id="PTHR10913">
    <property type="entry name" value="FOLLISTATIN-RELATED"/>
    <property type="match status" value="1"/>
</dbReference>
<proteinExistence type="predicted"/>
<dbReference type="GO" id="GO:0005576">
    <property type="term" value="C:extracellular region"/>
    <property type="evidence" value="ECO:0007669"/>
    <property type="project" value="TreeGrafter"/>
</dbReference>
<evidence type="ECO:0000256" key="4">
    <source>
        <dbReference type="SAM" id="MobiDB-lite"/>
    </source>
</evidence>
<dbReference type="CDD" id="cd00104">
    <property type="entry name" value="KAZAL_FS"/>
    <property type="match status" value="3"/>
</dbReference>
<dbReference type="PROSITE" id="PS51465">
    <property type="entry name" value="KAZAL_2"/>
    <property type="match status" value="3"/>
</dbReference>
<dbReference type="VEuPathDB" id="FungiDB:AeMF1_016241"/>
<feature type="signal peptide" evidence="5">
    <location>
        <begin position="1"/>
        <end position="15"/>
    </location>
</feature>
<dbReference type="GO" id="GO:0030154">
    <property type="term" value="P:cell differentiation"/>
    <property type="evidence" value="ECO:0007669"/>
    <property type="project" value="TreeGrafter"/>
</dbReference>
<dbReference type="Pfam" id="PF00050">
    <property type="entry name" value="Kazal_1"/>
    <property type="match status" value="1"/>
</dbReference>
<dbReference type="InterPro" id="IPR050653">
    <property type="entry name" value="Prot_Inhib_GrowthFact_Antg"/>
</dbReference>
<feature type="region of interest" description="Disordered" evidence="4">
    <location>
        <begin position="161"/>
        <end position="196"/>
    </location>
</feature>
<feature type="compositionally biased region" description="Polar residues" evidence="4">
    <location>
        <begin position="161"/>
        <end position="177"/>
    </location>
</feature>
<protein>
    <recommendedName>
        <fullName evidence="6">Kazal-like domain-containing protein</fullName>
    </recommendedName>
</protein>
<dbReference type="PANTHER" id="PTHR10913:SF45">
    <property type="entry name" value="FOLLISTATIN, ISOFORM A-RELATED"/>
    <property type="match status" value="1"/>
</dbReference>
<evidence type="ECO:0000256" key="5">
    <source>
        <dbReference type="SAM" id="SignalP"/>
    </source>
</evidence>
<feature type="chain" id="PRO_5026048470" description="Kazal-like domain-containing protein" evidence="5">
    <location>
        <begin position="16"/>
        <end position="220"/>
    </location>
</feature>
<dbReference type="EMBL" id="VJMJ01000098">
    <property type="protein sequence ID" value="KAF0735430.1"/>
    <property type="molecule type" value="Genomic_DNA"/>
</dbReference>
<keyword evidence="1" id="KW-0646">Protease inhibitor</keyword>
<comment type="caution">
    <text evidence="7">The sequence shown here is derived from an EMBL/GenBank/DDBJ whole genome shotgun (WGS) entry which is preliminary data.</text>
</comment>
<organism evidence="7 8">
    <name type="scientific">Aphanomyces euteiches</name>
    <dbReference type="NCBI Taxonomy" id="100861"/>
    <lineage>
        <taxon>Eukaryota</taxon>
        <taxon>Sar</taxon>
        <taxon>Stramenopiles</taxon>
        <taxon>Oomycota</taxon>
        <taxon>Saprolegniomycetes</taxon>
        <taxon>Saprolegniales</taxon>
        <taxon>Verrucalvaceae</taxon>
        <taxon>Aphanomyces</taxon>
    </lineage>
</organism>
<keyword evidence="8" id="KW-1185">Reference proteome</keyword>
<feature type="compositionally biased region" description="Low complexity" evidence="4">
    <location>
        <begin position="178"/>
        <end position="196"/>
    </location>
</feature>
<evidence type="ECO:0000256" key="1">
    <source>
        <dbReference type="ARBA" id="ARBA00022690"/>
    </source>
</evidence>
<dbReference type="Gene3D" id="3.30.60.30">
    <property type="match status" value="3"/>
</dbReference>
<keyword evidence="2" id="KW-0722">Serine protease inhibitor</keyword>
<feature type="domain" description="Kazal-like" evidence="6">
    <location>
        <begin position="110"/>
        <end position="161"/>
    </location>
</feature>
<evidence type="ECO:0000313" key="8">
    <source>
        <dbReference type="Proteomes" id="UP000481153"/>
    </source>
</evidence>
<evidence type="ECO:0000256" key="3">
    <source>
        <dbReference type="ARBA" id="ARBA00023157"/>
    </source>
</evidence>
<dbReference type="InterPro" id="IPR002350">
    <property type="entry name" value="Kazal_dom"/>
</dbReference>
<reference evidence="7 8" key="1">
    <citation type="submission" date="2019-07" db="EMBL/GenBank/DDBJ databases">
        <title>Genomics analysis of Aphanomyces spp. identifies a new class of oomycete effector associated with host adaptation.</title>
        <authorList>
            <person name="Gaulin E."/>
        </authorList>
    </citation>
    <scope>NUCLEOTIDE SEQUENCE [LARGE SCALE GENOMIC DNA]</scope>
    <source>
        <strain evidence="7 8">ATCC 201684</strain>
    </source>
</reference>
<evidence type="ECO:0000256" key="2">
    <source>
        <dbReference type="ARBA" id="ARBA00022900"/>
    </source>
</evidence>
<sequence>MQLKHLFLVAGVVAAQCDRACPDVVEPVCASDGKTYNNPCLVEVAACSQKKNIIAVAQGECKDCDNRVCDLIGLLVCGSDGQPYGNPCFLSIATCRNASITLVRCGSCEKSSNNICKTLCNMIYSPVCGSNAQTYGNDCALKNAACEDPSLSKVSEGECPNMNSTNTTRVPSTTLDNSVTGTTDVPKTTAPTTTASKSASTTVMTSVAAAIVVMLFSLWA</sequence>